<dbReference type="InterPro" id="IPR036188">
    <property type="entry name" value="FAD/NAD-bd_sf"/>
</dbReference>
<dbReference type="InterPro" id="IPR006076">
    <property type="entry name" value="FAD-dep_OxRdtase"/>
</dbReference>
<protein>
    <submittedName>
        <fullName evidence="3">Glycine/D-amino acid oxidase (Deaminating)</fullName>
    </submittedName>
</protein>
<dbReference type="PANTHER" id="PTHR13847:SF287">
    <property type="entry name" value="FAD-DEPENDENT OXIDOREDUCTASE DOMAIN-CONTAINING PROTEIN 1"/>
    <property type="match status" value="1"/>
</dbReference>
<name>A0A7M2Z1I9_9ACTN</name>
<evidence type="ECO:0000259" key="2">
    <source>
        <dbReference type="Pfam" id="PF01266"/>
    </source>
</evidence>
<dbReference type="Proteomes" id="UP000254134">
    <property type="component" value="Unassembled WGS sequence"/>
</dbReference>
<keyword evidence="4" id="KW-1185">Reference proteome</keyword>
<accession>A0A7M2Z1I9</accession>
<dbReference type="RefSeq" id="WP_114794999.1">
    <property type="nucleotide sequence ID" value="NZ_QQZY01000001.1"/>
</dbReference>
<gene>
    <name evidence="3" type="ORF">Gocc_0579</name>
</gene>
<dbReference type="Gene3D" id="3.50.50.60">
    <property type="entry name" value="FAD/NAD(P)-binding domain"/>
    <property type="match status" value="1"/>
</dbReference>
<reference evidence="3 4" key="1">
    <citation type="submission" date="2018-07" db="EMBL/GenBank/DDBJ databases">
        <title>High-quality-draft genome sequence of Gaiella occulta.</title>
        <authorList>
            <person name="Severino R."/>
            <person name="Froufe H.J.C."/>
            <person name="Rainey F.A."/>
            <person name="Barroso C."/>
            <person name="Albuquerque L."/>
            <person name="Lobo-Da-Cunha A."/>
            <person name="Da Costa M.S."/>
            <person name="Egas C."/>
        </authorList>
    </citation>
    <scope>NUCLEOTIDE SEQUENCE [LARGE SCALE GENOMIC DNA]</scope>
    <source>
        <strain evidence="3 4">F2-233</strain>
    </source>
</reference>
<keyword evidence="1" id="KW-0560">Oxidoreductase</keyword>
<dbReference type="Pfam" id="PF01266">
    <property type="entry name" value="DAO"/>
    <property type="match status" value="1"/>
</dbReference>
<dbReference type="AlphaFoldDB" id="A0A7M2Z1I9"/>
<comment type="caution">
    <text evidence="3">The sequence shown here is derived from an EMBL/GenBank/DDBJ whole genome shotgun (WGS) entry which is preliminary data.</text>
</comment>
<dbReference type="SUPFAM" id="SSF51905">
    <property type="entry name" value="FAD/NAD(P)-binding domain"/>
    <property type="match status" value="1"/>
</dbReference>
<dbReference type="EMBL" id="QQZY01000001">
    <property type="protein sequence ID" value="RDI76160.1"/>
    <property type="molecule type" value="Genomic_DNA"/>
</dbReference>
<evidence type="ECO:0000313" key="3">
    <source>
        <dbReference type="EMBL" id="RDI76160.1"/>
    </source>
</evidence>
<dbReference type="PANTHER" id="PTHR13847">
    <property type="entry name" value="SARCOSINE DEHYDROGENASE-RELATED"/>
    <property type="match status" value="1"/>
</dbReference>
<dbReference type="GO" id="GO:0005737">
    <property type="term" value="C:cytoplasm"/>
    <property type="evidence" value="ECO:0007669"/>
    <property type="project" value="TreeGrafter"/>
</dbReference>
<dbReference type="Gene3D" id="3.30.9.10">
    <property type="entry name" value="D-Amino Acid Oxidase, subunit A, domain 2"/>
    <property type="match status" value="1"/>
</dbReference>
<feature type="domain" description="FAD dependent oxidoreductase" evidence="2">
    <location>
        <begin position="9"/>
        <end position="387"/>
    </location>
</feature>
<evidence type="ECO:0000256" key="1">
    <source>
        <dbReference type="ARBA" id="ARBA00023002"/>
    </source>
</evidence>
<proteinExistence type="predicted"/>
<sequence>MTLPTSARFVVVGAGVHGLSTAAHLAEAGADVVVLDKGRVGGGASGISGGIVRNFYLSPAINEIVRQSVEIFELDPELFGFRQVGYVAAVPEAQAADLERIAQQHAAIGYPSRLSRGPDAAAAHMRGLFPDWRAQGITAVLHEQRSGWADAATTVAALAGIARSAGVRIHEGVEVTGFDLHGDTVEHVETTSGAIACEAVVLAPGPWIRDLWALLGLPAELSIGGGSTAPAFHYWQVREGDYAHAGAALDPRAPVVHLDADVPLAPAGEPLLPVPWGIYFRPGIGGGIACGGLPVALDGDCALDPYGPSHPSEGATDPSFDEAMHEALRFALGRFDAPGAWTSSSFSAPTCFTPDSYPVVDYVRGNAYAVLDSNHGFKMLALGKLAAADLLGERAPELEPFSLSRFEQSALHPVSASPYPWT</sequence>
<reference evidence="4" key="2">
    <citation type="journal article" date="2019" name="MicrobiologyOpen">
        <title>High-quality draft genome sequence of Gaiella occulta isolated from a 150 meter deep mineral water borehole and comparison with the genome sequences of other deep-branching lineages of the phylum Actinobacteria.</title>
        <authorList>
            <person name="Severino R."/>
            <person name="Froufe H.J.C."/>
            <person name="Barroso C."/>
            <person name="Albuquerque L."/>
            <person name="Lobo-da-Cunha A."/>
            <person name="da Costa M.S."/>
            <person name="Egas C."/>
        </authorList>
    </citation>
    <scope>NUCLEOTIDE SEQUENCE [LARGE SCALE GENOMIC DNA]</scope>
    <source>
        <strain evidence="4">F2-233</strain>
    </source>
</reference>
<organism evidence="3 4">
    <name type="scientific">Gaiella occulta</name>
    <dbReference type="NCBI Taxonomy" id="1002870"/>
    <lineage>
        <taxon>Bacteria</taxon>
        <taxon>Bacillati</taxon>
        <taxon>Actinomycetota</taxon>
        <taxon>Thermoleophilia</taxon>
        <taxon>Gaiellales</taxon>
        <taxon>Gaiellaceae</taxon>
        <taxon>Gaiella</taxon>
    </lineage>
</organism>
<evidence type="ECO:0000313" key="4">
    <source>
        <dbReference type="Proteomes" id="UP000254134"/>
    </source>
</evidence>
<dbReference type="OrthoDB" id="9806452at2"/>
<dbReference type="GO" id="GO:0016491">
    <property type="term" value="F:oxidoreductase activity"/>
    <property type="evidence" value="ECO:0007669"/>
    <property type="project" value="UniProtKB-KW"/>
</dbReference>